<dbReference type="CDD" id="cd00317">
    <property type="entry name" value="cyclophilin"/>
    <property type="match status" value="1"/>
</dbReference>
<dbReference type="Gene3D" id="2.40.100.10">
    <property type="entry name" value="Cyclophilin-like"/>
    <property type="match status" value="1"/>
</dbReference>
<gene>
    <name evidence="7" type="ORF">UT61_C0053G0006</name>
</gene>
<dbReference type="Pfam" id="PF00160">
    <property type="entry name" value="Pro_isomerase"/>
    <property type="match status" value="1"/>
</dbReference>
<dbReference type="PRINTS" id="PR00153">
    <property type="entry name" value="CSAPPISMRASE"/>
</dbReference>
<comment type="similarity">
    <text evidence="2 5">Belongs to the cyclophilin-type PPIase family.</text>
</comment>
<dbReference type="PROSITE" id="PS50072">
    <property type="entry name" value="CSA_PPIASE_2"/>
    <property type="match status" value="1"/>
</dbReference>
<keyword evidence="3 5" id="KW-0697">Rotamase</keyword>
<dbReference type="Proteomes" id="UP000034793">
    <property type="component" value="Unassembled WGS sequence"/>
</dbReference>
<comment type="catalytic activity">
    <reaction evidence="5">
        <text>[protein]-peptidylproline (omega=180) = [protein]-peptidylproline (omega=0)</text>
        <dbReference type="Rhea" id="RHEA:16237"/>
        <dbReference type="Rhea" id="RHEA-COMP:10747"/>
        <dbReference type="Rhea" id="RHEA-COMP:10748"/>
        <dbReference type="ChEBI" id="CHEBI:83833"/>
        <dbReference type="ChEBI" id="CHEBI:83834"/>
        <dbReference type="EC" id="5.2.1.8"/>
    </reaction>
</comment>
<comment type="caution">
    <text evidence="7">The sequence shown here is derived from an EMBL/GenBank/DDBJ whole genome shotgun (WGS) entry which is preliminary data.</text>
</comment>
<dbReference type="PANTHER" id="PTHR45625">
    <property type="entry name" value="PEPTIDYL-PROLYL CIS-TRANS ISOMERASE-RELATED"/>
    <property type="match status" value="1"/>
</dbReference>
<dbReference type="PIRSF" id="PIRSF001467">
    <property type="entry name" value="Peptidylpro_ismrse"/>
    <property type="match status" value="1"/>
</dbReference>
<comment type="function">
    <text evidence="1 5">PPIases accelerate the folding of proteins. It catalyzes the cis-trans isomerization of proline imidic peptide bonds in oligopeptides.</text>
</comment>
<sequence>MSKQVYFMSKLRLITSATLHTNMGDIKIKFRDDTPKTVENFIKLTNQEFYERTRIHRVVSNFLIEGGDPLSKFDSTRTQWGKGGPGYSFPDEIDDDDKMVRGVVAMVNNGPDTNGSQFFILTQDADWLDKQHTIFADVVAGMDVVDNIAALPTGPTGVPFENITIASIELN</sequence>
<dbReference type="InterPro" id="IPR002130">
    <property type="entry name" value="Cyclophilin-type_PPIase_dom"/>
</dbReference>
<evidence type="ECO:0000256" key="4">
    <source>
        <dbReference type="ARBA" id="ARBA00023235"/>
    </source>
</evidence>
<protein>
    <recommendedName>
        <fullName evidence="5">Peptidyl-prolyl cis-trans isomerase</fullName>
        <shortName evidence="5">PPIase</shortName>
        <ecNumber evidence="5">5.2.1.8</ecNumber>
    </recommendedName>
</protein>
<organism evidence="7 8">
    <name type="scientific">Candidatus Woesebacteria bacterium GW2011_GWA1_39_8</name>
    <dbReference type="NCBI Taxonomy" id="1618552"/>
    <lineage>
        <taxon>Bacteria</taxon>
        <taxon>Candidatus Woeseibacteriota</taxon>
    </lineage>
</organism>
<dbReference type="AlphaFoldDB" id="A0A0G0S0R5"/>
<keyword evidence="4 5" id="KW-0413">Isomerase</keyword>
<evidence type="ECO:0000313" key="8">
    <source>
        <dbReference type="Proteomes" id="UP000034793"/>
    </source>
</evidence>
<dbReference type="InterPro" id="IPR029000">
    <property type="entry name" value="Cyclophilin-like_dom_sf"/>
</dbReference>
<dbReference type="InterPro" id="IPR024936">
    <property type="entry name" value="Cyclophilin-type_PPIase"/>
</dbReference>
<evidence type="ECO:0000256" key="1">
    <source>
        <dbReference type="ARBA" id="ARBA00002388"/>
    </source>
</evidence>
<dbReference type="EMBL" id="LBXL01000053">
    <property type="protein sequence ID" value="KKR28270.1"/>
    <property type="molecule type" value="Genomic_DNA"/>
</dbReference>
<evidence type="ECO:0000256" key="5">
    <source>
        <dbReference type="RuleBase" id="RU363019"/>
    </source>
</evidence>
<evidence type="ECO:0000256" key="2">
    <source>
        <dbReference type="ARBA" id="ARBA00007365"/>
    </source>
</evidence>
<feature type="domain" description="PPIase cyclophilin-type" evidence="6">
    <location>
        <begin position="13"/>
        <end position="170"/>
    </location>
</feature>
<dbReference type="EC" id="5.2.1.8" evidence="5"/>
<dbReference type="GO" id="GO:0003755">
    <property type="term" value="F:peptidyl-prolyl cis-trans isomerase activity"/>
    <property type="evidence" value="ECO:0007669"/>
    <property type="project" value="UniProtKB-UniRule"/>
</dbReference>
<dbReference type="SUPFAM" id="SSF50891">
    <property type="entry name" value="Cyclophilin-like"/>
    <property type="match status" value="1"/>
</dbReference>
<evidence type="ECO:0000256" key="3">
    <source>
        <dbReference type="ARBA" id="ARBA00023110"/>
    </source>
</evidence>
<accession>A0A0G0S0R5</accession>
<evidence type="ECO:0000259" key="6">
    <source>
        <dbReference type="PROSITE" id="PS50072"/>
    </source>
</evidence>
<dbReference type="InterPro" id="IPR044666">
    <property type="entry name" value="Cyclophilin_A-like"/>
</dbReference>
<reference evidence="7 8" key="1">
    <citation type="journal article" date="2015" name="Nature">
        <title>rRNA introns, odd ribosomes, and small enigmatic genomes across a large radiation of phyla.</title>
        <authorList>
            <person name="Brown C.T."/>
            <person name="Hug L.A."/>
            <person name="Thomas B.C."/>
            <person name="Sharon I."/>
            <person name="Castelle C.J."/>
            <person name="Singh A."/>
            <person name="Wilkins M.J."/>
            <person name="Williams K.H."/>
            <person name="Banfield J.F."/>
        </authorList>
    </citation>
    <scope>NUCLEOTIDE SEQUENCE [LARGE SCALE GENOMIC DNA]</scope>
</reference>
<dbReference type="PANTHER" id="PTHR45625:SF4">
    <property type="entry name" value="PEPTIDYLPROLYL ISOMERASE DOMAIN AND WD REPEAT-CONTAINING PROTEIN 1"/>
    <property type="match status" value="1"/>
</dbReference>
<name>A0A0G0S0R5_9BACT</name>
<proteinExistence type="inferred from homology"/>
<evidence type="ECO:0000313" key="7">
    <source>
        <dbReference type="EMBL" id="KKR28270.1"/>
    </source>
</evidence>